<dbReference type="AlphaFoldDB" id="A0A376DKI6"/>
<dbReference type="OrthoDB" id="6415377at2"/>
<dbReference type="EMBL" id="UFXZ01000001">
    <property type="protein sequence ID" value="STC90358.1"/>
    <property type="molecule type" value="Genomic_DNA"/>
</dbReference>
<gene>
    <name evidence="1" type="ORF">NCTC12121_02574</name>
</gene>
<name>A0A376DKI6_9GAMM</name>
<reference evidence="1 2" key="1">
    <citation type="submission" date="2018-06" db="EMBL/GenBank/DDBJ databases">
        <authorList>
            <consortium name="Pathogen Informatics"/>
            <person name="Doyle S."/>
        </authorList>
    </citation>
    <scope>NUCLEOTIDE SEQUENCE [LARGE SCALE GENOMIC DNA]</scope>
    <source>
        <strain evidence="1 2">NCTC12121</strain>
    </source>
</reference>
<organism evidence="1 2">
    <name type="scientific">Edwardsiella hoshinae</name>
    <dbReference type="NCBI Taxonomy" id="93378"/>
    <lineage>
        <taxon>Bacteria</taxon>
        <taxon>Pseudomonadati</taxon>
        <taxon>Pseudomonadota</taxon>
        <taxon>Gammaproteobacteria</taxon>
        <taxon>Enterobacterales</taxon>
        <taxon>Hafniaceae</taxon>
        <taxon>Edwardsiella</taxon>
    </lineage>
</organism>
<accession>A0A376DKI6</accession>
<evidence type="ECO:0000313" key="1">
    <source>
        <dbReference type="EMBL" id="STC90358.1"/>
    </source>
</evidence>
<proteinExistence type="predicted"/>
<protein>
    <submittedName>
        <fullName evidence="1">Uncharacterized protein</fullName>
    </submittedName>
</protein>
<sequence>MASRRWHTPNNPSQRNAPRLRALIDQIAEKRHATAPPPRYRLLLSLLEISDELRDFCTLHRISISDAPYLQVMFVGEKIDLQLLIRSFLPPEKQSDCLNSLYLA</sequence>
<dbReference type="Proteomes" id="UP000255248">
    <property type="component" value="Unassembled WGS sequence"/>
</dbReference>
<evidence type="ECO:0000313" key="2">
    <source>
        <dbReference type="Proteomes" id="UP000255248"/>
    </source>
</evidence>
<dbReference type="RefSeq" id="WP_024523093.1">
    <property type="nucleotide sequence ID" value="NZ_CP065626.1"/>
</dbReference>